<feature type="region of interest" description="Disordered" evidence="1">
    <location>
        <begin position="1"/>
        <end position="118"/>
    </location>
</feature>
<feature type="compositionally biased region" description="Polar residues" evidence="1">
    <location>
        <begin position="65"/>
        <end position="75"/>
    </location>
</feature>
<evidence type="ECO:0000313" key="3">
    <source>
        <dbReference type="Proteomes" id="UP000838412"/>
    </source>
</evidence>
<protein>
    <submittedName>
        <fullName evidence="2">Hypp7038 protein</fullName>
    </submittedName>
</protein>
<feature type="compositionally biased region" description="Basic and acidic residues" evidence="1">
    <location>
        <begin position="39"/>
        <end position="57"/>
    </location>
</feature>
<dbReference type="Proteomes" id="UP000838412">
    <property type="component" value="Chromosome 13"/>
</dbReference>
<dbReference type="GO" id="GO:0008409">
    <property type="term" value="F:5'-3' exonuclease activity"/>
    <property type="evidence" value="ECO:0007669"/>
    <property type="project" value="InterPro"/>
</dbReference>
<dbReference type="PANTHER" id="PTHR34753:SF1">
    <property type="entry name" value="TELOMERASE RNA COMPONENT INTERACTING RNASE"/>
    <property type="match status" value="1"/>
</dbReference>
<evidence type="ECO:0000256" key="1">
    <source>
        <dbReference type="SAM" id="MobiDB-lite"/>
    </source>
</evidence>
<feature type="compositionally biased region" description="Polar residues" evidence="1">
    <location>
        <begin position="19"/>
        <end position="29"/>
    </location>
</feature>
<dbReference type="EMBL" id="OV696698">
    <property type="protein sequence ID" value="CAH1243086.1"/>
    <property type="molecule type" value="Genomic_DNA"/>
</dbReference>
<name>A0A8J9YWR6_BRALA</name>
<dbReference type="AlphaFoldDB" id="A0A8J9YWR6"/>
<gene>
    <name evidence="2" type="primary">Hypp7038</name>
    <name evidence="2" type="ORF">BLAG_LOCUS6198</name>
</gene>
<sequence length="185" mass="19934">MAENGKTTGGHDPSDRESSASSGVNTFANDGSFLAMFQKKMEEQKKLKEDAERRQDAGEDDTAATDPTCSGTSLTTPPPDGKLPATKKGFLLPIRTSPTSGAVDAGSRRPWSQVGKRKGPILKTGVVKKKKPSGDKYFLLGLQSCIPLPTQGLCSISQWDKCPGSLCTHLTLGRWQSEISKQMYE</sequence>
<accession>A0A8J9YWR6</accession>
<evidence type="ECO:0000313" key="2">
    <source>
        <dbReference type="EMBL" id="CAH1243086.1"/>
    </source>
</evidence>
<reference evidence="2" key="1">
    <citation type="submission" date="2022-01" db="EMBL/GenBank/DDBJ databases">
        <authorList>
            <person name="Braso-Vives M."/>
        </authorList>
    </citation>
    <scope>NUCLEOTIDE SEQUENCE</scope>
</reference>
<dbReference type="OrthoDB" id="5983145at2759"/>
<dbReference type="PANTHER" id="PTHR34753">
    <property type="entry name" value="TELOMERASE RNA COMPONENT INTERACTING RNASE"/>
    <property type="match status" value="1"/>
</dbReference>
<organism evidence="2 3">
    <name type="scientific">Branchiostoma lanceolatum</name>
    <name type="common">Common lancelet</name>
    <name type="synonym">Amphioxus lanceolatum</name>
    <dbReference type="NCBI Taxonomy" id="7740"/>
    <lineage>
        <taxon>Eukaryota</taxon>
        <taxon>Metazoa</taxon>
        <taxon>Chordata</taxon>
        <taxon>Cephalochordata</taxon>
        <taxon>Leptocardii</taxon>
        <taxon>Amphioxiformes</taxon>
        <taxon>Branchiostomatidae</taxon>
        <taxon>Branchiostoma</taxon>
    </lineage>
</organism>
<proteinExistence type="predicted"/>
<dbReference type="InterPro" id="IPR038838">
    <property type="entry name" value="TRIR"/>
</dbReference>
<dbReference type="GO" id="GO:0008408">
    <property type="term" value="F:3'-5' exonuclease activity"/>
    <property type="evidence" value="ECO:0007669"/>
    <property type="project" value="InterPro"/>
</dbReference>
<keyword evidence="3" id="KW-1185">Reference proteome</keyword>